<dbReference type="SUPFAM" id="SSF140683">
    <property type="entry name" value="SP0561-like"/>
    <property type="match status" value="1"/>
</dbReference>
<evidence type="ECO:0000256" key="4">
    <source>
        <dbReference type="ARBA" id="ARBA00023004"/>
    </source>
</evidence>
<dbReference type="InterPro" id="IPR038062">
    <property type="entry name" value="ScdA-like_N_sf"/>
</dbReference>
<proteinExistence type="predicted"/>
<organism evidence="6 7">
    <name type="scientific">Neobacillus rhizosphaerae</name>
    <dbReference type="NCBI Taxonomy" id="2880965"/>
    <lineage>
        <taxon>Bacteria</taxon>
        <taxon>Bacillati</taxon>
        <taxon>Bacillota</taxon>
        <taxon>Bacilli</taxon>
        <taxon>Bacillales</taxon>
        <taxon>Bacillaceae</taxon>
        <taxon>Neobacillus</taxon>
    </lineage>
</organism>
<keyword evidence="4" id="KW-0408">Iron</keyword>
<evidence type="ECO:0000313" key="6">
    <source>
        <dbReference type="EMBL" id="CAH2713503.1"/>
    </source>
</evidence>
<dbReference type="InterPro" id="IPR012312">
    <property type="entry name" value="Hemerythrin-like"/>
</dbReference>
<dbReference type="PANTHER" id="PTHR36438:SF1">
    <property type="entry name" value="IRON-SULFUR CLUSTER REPAIR PROTEIN YTFE"/>
    <property type="match status" value="1"/>
</dbReference>
<keyword evidence="7" id="KW-1185">Reference proteome</keyword>
<dbReference type="InterPro" id="IPR019903">
    <property type="entry name" value="RIC_family"/>
</dbReference>
<evidence type="ECO:0000256" key="3">
    <source>
        <dbReference type="ARBA" id="ARBA00022723"/>
    </source>
</evidence>
<feature type="domain" description="Hemerythrin-like" evidence="5">
    <location>
        <begin position="85"/>
        <end position="229"/>
    </location>
</feature>
<dbReference type="PANTHER" id="PTHR36438">
    <property type="entry name" value="IRON-SULFUR CLUSTER REPAIR PROTEIN YTFE"/>
    <property type="match status" value="1"/>
</dbReference>
<dbReference type="Pfam" id="PF01814">
    <property type="entry name" value="Hemerythrin"/>
    <property type="match status" value="1"/>
</dbReference>
<dbReference type="Pfam" id="PF04405">
    <property type="entry name" value="ScdA_N"/>
    <property type="match status" value="1"/>
</dbReference>
<evidence type="ECO:0000313" key="7">
    <source>
        <dbReference type="Proteomes" id="UP000838308"/>
    </source>
</evidence>
<reference evidence="6" key="1">
    <citation type="submission" date="2022-04" db="EMBL/GenBank/DDBJ databases">
        <authorList>
            <person name="Criscuolo A."/>
        </authorList>
    </citation>
    <scope>NUCLEOTIDE SEQUENCE</scope>
    <source>
        <strain evidence="6">CIP111895</strain>
    </source>
</reference>
<dbReference type="Proteomes" id="UP000838308">
    <property type="component" value="Unassembled WGS sequence"/>
</dbReference>
<dbReference type="NCBIfam" id="TIGR03652">
    <property type="entry name" value="FeS_repair_RIC"/>
    <property type="match status" value="1"/>
</dbReference>
<dbReference type="EMBL" id="CALBWS010000002">
    <property type="protein sequence ID" value="CAH2713503.1"/>
    <property type="molecule type" value="Genomic_DNA"/>
</dbReference>
<accession>A0ABM9ELM9</accession>
<evidence type="ECO:0000256" key="2">
    <source>
        <dbReference type="ARBA" id="ARBA00022490"/>
    </source>
</evidence>
<sequence>MTFPFTANSLVKDIVNELPKTSDVFKKNRIDFCCGGNIPLSLAVDQNGLNMDSLLAELKLVFDKYENAEKDVEVWTDSDSNTIIDHVISNYHRVSEEELSMLSPYVTKVSRVHGDNHPELLKVYELFYEFKKELQEHMAKEEAVVFPLIKQLGDGKVENREEAINLIIELEKEHDHAGEILRKIRAVTSDYTLPLDACGTYRLVYARLEALEGLTFMHVHLENNILFPRYLSK</sequence>
<evidence type="ECO:0000259" key="5">
    <source>
        <dbReference type="Pfam" id="PF01814"/>
    </source>
</evidence>
<dbReference type="RefSeq" id="WP_248733845.1">
    <property type="nucleotide sequence ID" value="NZ_CALBWS010000002.1"/>
</dbReference>
<comment type="caution">
    <text evidence="6">The sequence shown here is derived from an EMBL/GenBank/DDBJ whole genome shotgun (WGS) entry which is preliminary data.</text>
</comment>
<name>A0ABM9ELM9_9BACI</name>
<keyword evidence="3" id="KW-0479">Metal-binding</keyword>
<evidence type="ECO:0000256" key="1">
    <source>
        <dbReference type="ARBA" id="ARBA00004496"/>
    </source>
</evidence>
<dbReference type="Gene3D" id="1.20.120.520">
    <property type="entry name" value="nmb1532 protein domain like"/>
    <property type="match status" value="1"/>
</dbReference>
<protein>
    <submittedName>
        <fullName evidence="6">Iron-sulfur cluster repair protein ScdA</fullName>
    </submittedName>
</protein>
<keyword evidence="2" id="KW-0963">Cytoplasm</keyword>
<gene>
    <name evidence="6" type="primary">scdA</name>
    <name evidence="6" type="ORF">BACCIP111895_00639</name>
</gene>
<comment type="subcellular location">
    <subcellularLocation>
        <location evidence="1">Cytoplasm</location>
    </subcellularLocation>
</comment>